<feature type="coiled-coil region" evidence="19">
    <location>
        <begin position="3490"/>
        <end position="3517"/>
    </location>
</feature>
<dbReference type="GO" id="GO:0051959">
    <property type="term" value="F:dynein light intermediate chain binding"/>
    <property type="evidence" value="ECO:0007669"/>
    <property type="project" value="InterPro"/>
</dbReference>
<evidence type="ECO:0000256" key="1">
    <source>
        <dbReference type="ARBA" id="ARBA00004245"/>
    </source>
</evidence>
<dbReference type="STRING" id="1169540.A0A0G4FP44"/>
<keyword evidence="8" id="KW-0547">Nucleotide-binding</keyword>
<keyword evidence="16" id="KW-0206">Cytoskeleton</keyword>
<feature type="coiled-coil region" evidence="19">
    <location>
        <begin position="3172"/>
        <end position="3255"/>
    </location>
</feature>
<dbReference type="InterPro" id="IPR013602">
    <property type="entry name" value="Dynein_heavy_linker"/>
</dbReference>
<dbReference type="Pfam" id="PF22597">
    <property type="entry name" value="DYN_lid"/>
    <property type="match status" value="1"/>
</dbReference>
<dbReference type="Pfam" id="PF03028">
    <property type="entry name" value="Dynein_heavy"/>
    <property type="match status" value="1"/>
</dbReference>
<gene>
    <name evidence="22" type="ORF">Vbra_15820</name>
</gene>
<dbReference type="InterPro" id="IPR035699">
    <property type="entry name" value="AAA_6"/>
</dbReference>
<evidence type="ECO:0000259" key="21">
    <source>
        <dbReference type="SMART" id="SM00382"/>
    </source>
</evidence>
<dbReference type="Pfam" id="PF21264">
    <property type="entry name" value="DYNC2H1_AAA_dom"/>
    <property type="match status" value="1"/>
</dbReference>
<organism evidence="22 23">
    <name type="scientific">Vitrella brassicaformis (strain CCMP3155)</name>
    <dbReference type="NCBI Taxonomy" id="1169540"/>
    <lineage>
        <taxon>Eukaryota</taxon>
        <taxon>Sar</taxon>
        <taxon>Alveolata</taxon>
        <taxon>Colpodellida</taxon>
        <taxon>Vitrellaceae</taxon>
        <taxon>Vitrella</taxon>
    </lineage>
</organism>
<feature type="coiled-coil region" evidence="19">
    <location>
        <begin position="2956"/>
        <end position="3030"/>
    </location>
</feature>
<feature type="domain" description="AAA+ ATPase" evidence="21">
    <location>
        <begin position="1725"/>
        <end position="1871"/>
    </location>
</feature>
<dbReference type="InterPro" id="IPR024743">
    <property type="entry name" value="Dynein_HC_stalk"/>
</dbReference>
<dbReference type="InterPro" id="IPR035706">
    <property type="entry name" value="AAA_9"/>
</dbReference>
<evidence type="ECO:0000256" key="13">
    <source>
        <dbReference type="ARBA" id="ARBA00023069"/>
    </source>
</evidence>
<dbReference type="InterPro" id="IPR024317">
    <property type="entry name" value="Dynein_heavy_chain_D4_dom"/>
</dbReference>
<dbReference type="InterPro" id="IPR003593">
    <property type="entry name" value="AAA+_ATPase"/>
</dbReference>
<dbReference type="Gene3D" id="1.10.8.710">
    <property type="match status" value="1"/>
</dbReference>
<accession>A0A0G4FP44</accession>
<evidence type="ECO:0000256" key="15">
    <source>
        <dbReference type="ARBA" id="ARBA00023175"/>
    </source>
</evidence>
<evidence type="ECO:0000256" key="18">
    <source>
        <dbReference type="ARBA" id="ARBA00023902"/>
    </source>
</evidence>
<dbReference type="Pfam" id="PF12781">
    <property type="entry name" value="AAA_9"/>
    <property type="match status" value="1"/>
</dbReference>
<dbReference type="GO" id="GO:0008569">
    <property type="term" value="F:minus-end-directed microtubule motor activity"/>
    <property type="evidence" value="ECO:0007669"/>
    <property type="project" value="InterPro"/>
</dbReference>
<dbReference type="GO" id="GO:0045505">
    <property type="term" value="F:dynein intermediate chain binding"/>
    <property type="evidence" value="ECO:0007669"/>
    <property type="project" value="InterPro"/>
</dbReference>
<dbReference type="InterPro" id="IPR041658">
    <property type="entry name" value="AAA_lid_11"/>
</dbReference>
<evidence type="ECO:0000256" key="17">
    <source>
        <dbReference type="ARBA" id="ARBA00023273"/>
    </source>
</evidence>
<evidence type="ECO:0000256" key="7">
    <source>
        <dbReference type="ARBA" id="ARBA00022701"/>
    </source>
</evidence>
<keyword evidence="13" id="KW-0969">Cilium</keyword>
<dbReference type="Gene3D" id="1.20.920.30">
    <property type="match status" value="1"/>
</dbReference>
<dbReference type="InterPro" id="IPR054354">
    <property type="entry name" value="DYNC2H1-like_lid"/>
</dbReference>
<evidence type="ECO:0000256" key="19">
    <source>
        <dbReference type="SAM" id="Coils"/>
    </source>
</evidence>
<dbReference type="GO" id="GO:0005874">
    <property type="term" value="C:microtubule"/>
    <property type="evidence" value="ECO:0007669"/>
    <property type="project" value="UniProtKB-KW"/>
</dbReference>
<dbReference type="InterPro" id="IPR004273">
    <property type="entry name" value="Dynein_heavy_D6_P-loop"/>
</dbReference>
<reference evidence="22 23" key="1">
    <citation type="submission" date="2014-11" db="EMBL/GenBank/DDBJ databases">
        <authorList>
            <person name="Zhu J."/>
            <person name="Qi W."/>
            <person name="Song R."/>
        </authorList>
    </citation>
    <scope>NUCLEOTIDE SEQUENCE [LARGE SCALE GENOMIC DNA]</scope>
</reference>
<dbReference type="Gene3D" id="1.20.140.100">
    <property type="entry name" value="Dynein heavy chain, N-terminal domain 2"/>
    <property type="match status" value="1"/>
</dbReference>
<dbReference type="FunFam" id="1.20.920.20:FF:000002">
    <property type="entry name" value="Cytoplasmic dynein 1 heavy chain"/>
    <property type="match status" value="1"/>
</dbReference>
<keyword evidence="17" id="KW-0966">Cell projection</keyword>
<dbReference type="GO" id="GO:0007018">
    <property type="term" value="P:microtubule-based movement"/>
    <property type="evidence" value="ECO:0007669"/>
    <property type="project" value="InterPro"/>
</dbReference>
<evidence type="ECO:0000256" key="9">
    <source>
        <dbReference type="ARBA" id="ARBA00022794"/>
    </source>
</evidence>
<dbReference type="FunFam" id="1.10.8.710:FF:000001">
    <property type="entry name" value="Dynein axonemal heavy chain 2"/>
    <property type="match status" value="1"/>
</dbReference>
<feature type="domain" description="AAA+ ATPase" evidence="21">
    <location>
        <begin position="2356"/>
        <end position="2736"/>
    </location>
</feature>
<dbReference type="Pfam" id="PF12777">
    <property type="entry name" value="MT"/>
    <property type="match status" value="1"/>
</dbReference>
<dbReference type="Gene3D" id="1.20.920.20">
    <property type="match status" value="1"/>
</dbReference>
<dbReference type="FunFam" id="3.40.50.300:FF:000598">
    <property type="entry name" value="Dynein cytoplasmic 2 heavy chain 1"/>
    <property type="match status" value="1"/>
</dbReference>
<dbReference type="SUPFAM" id="SSF52540">
    <property type="entry name" value="P-loop containing nucleoside triphosphate hydrolases"/>
    <property type="match status" value="4"/>
</dbReference>
<dbReference type="InterPro" id="IPR042219">
    <property type="entry name" value="AAA_lid_11_sf"/>
</dbReference>
<dbReference type="PhylomeDB" id="A0A0G4FP44"/>
<dbReference type="GO" id="GO:0060271">
    <property type="term" value="P:cilium assembly"/>
    <property type="evidence" value="ECO:0007669"/>
    <property type="project" value="UniProtKB-ARBA"/>
</dbReference>
<dbReference type="VEuPathDB" id="CryptoDB:Vbra_15820"/>
<keyword evidence="6" id="KW-0963">Cytoplasm</keyword>
<evidence type="ECO:0000313" key="23">
    <source>
        <dbReference type="Proteomes" id="UP000041254"/>
    </source>
</evidence>
<dbReference type="PANTHER" id="PTHR45703">
    <property type="entry name" value="DYNEIN HEAVY CHAIN"/>
    <property type="match status" value="1"/>
</dbReference>
<dbReference type="Gene3D" id="3.10.490.20">
    <property type="match status" value="1"/>
</dbReference>
<dbReference type="PANTHER" id="PTHR45703:SF22">
    <property type="entry name" value="DYNEIN CYTOPLASMIC 2 HEAVY CHAIN 1"/>
    <property type="match status" value="1"/>
</dbReference>
<keyword evidence="7" id="KW-0493">Microtubule</keyword>
<keyword evidence="4" id="KW-0217">Developmental protein</keyword>
<dbReference type="FunFam" id="3.20.180.20:FF:000002">
    <property type="entry name" value="Cytoplasmic dynein heavy chain 1"/>
    <property type="match status" value="1"/>
</dbReference>
<dbReference type="GO" id="GO:0008104">
    <property type="term" value="P:intracellular protein localization"/>
    <property type="evidence" value="ECO:0007669"/>
    <property type="project" value="UniProtKB-ARBA"/>
</dbReference>
<dbReference type="InParanoid" id="A0A0G4FP44"/>
<sequence>MDESVSSSRDAAPQQRDARKEYVVQVIISVLNIPRQQFRSNDASNKALETFLDDPSLRVLQAFEADKVAGGARKVQMATSLEHYQSEANEMHFIKANFDPLTIDNIASCLIVSTLRADPLRALSSSLQEVYVPLLLGKSKWAERLESNLGGLVHELSAGLTTCLRKGTGRVAGTPDDFSGVLTPLDEIRFWMDYGQSSAADASKISDALSPLASHFEKDLRELTFAQLSDLMDTVMEALDQIWQLPTGGARVEYSEDRMRHFLDVLAGAFGRCVQSKLGKYDVWSALRGGKEDGTGTASQDFAKEQAQITVQLRDGHRVCDKWNETAMDLTSSLWKGGAGKGRVWRGKPYRNDMLSRLAERIQAIQDLRSQHEQILQLGEKDEVQKVPNLAPRFEPFRGMAAFSCNDYTKPLWEATLKDYEMAMQPLEQRVAVRLRRELFGSGEAMADPAQSVRQFLRFQSLLERPNIRNALTNERERLLAKISDLMERIRNDIDAPDDIKLPPAPGMSLGVRRSIWCEQLRSRVETLIRPLQTAALKDLPNASRVLSDGRSLRQSLKEVRTSAFKEWTEEVQGRLADTSSPVALETHGKVMDFDASQRGALRVHYPERLVVLLRETRHFTQMGFAVPKAIKQAVDEGNQFFRFAVQLKQVAYFYNHLSGDILPCQKPMVLQPALAFEQLFADKAAGGHGKAGGDASLRRVVWSNVTELEDFTKRVKVGAEKLSSLNKRLRTTHSQIASQVAELGGISLLRQRDVWKTRLAQILKVIDETAAVCNCQPEDVLPWKAHWDHQIFKAMEIQYAFGLESLNEQISEIKAELTYSSKQLQLRPPLEELRASYYKEIRSFMGLPLTFKGLEGAPHIFRTIPDRNLQGLQAVFDKGEQLLEKVGALQHELMDWMVVGGVADIEAFVEERVQSVADFDANLKTIKSKRKEIEKVPDAIKIDCVTVSTILFKSVFEQHLDRLTDALLLSIKRQTSKDIRAVMQYVDEALDKLNVRPGTVTELGKAQSEALALANKQHEYRAILDSIEEKNRVLRTASAGLDLTDLQAKWEEFQVRLDAFGSFASELRNELKDKMDSRRKAIILEIEKFASRWKALKPKTAEHLSLDEARKNADKMKEWRKEWEGLQEGVQQLYADCEHFSLPRLELAGYQEVENDLTKTERFWSLFESFASGLEEMTSQMWLEFRPTLHKLQDFCNEWQETLRSMERDPITALLSAQIALIREAHPILKGITGEAFEKDHWKILFGLLGFPKDVTLENLKFKHFMDRLSTVVEKGEQLKELAARALGEVVIRDALLELTAWIDQAELSLVDHGASDGAMVPLVKDWKDLLTAVADNQAMLSSLKESRWFPPFKDQVQRYEEKFASLDEILHLLNKIQRKWVHLEPIFGRGAMPRETDRFERVNQEYRRLMRNIGAAKRVNHLTTIVGLKDTLASMVDQLERCQRALNEFLEQKRTAFPRFYFIGDDDLLEILGQSANPAVIQSHLKKLFAGINRVSFNDGEQGGQGKAILTMRSSMQEEVPLIVPVPVDGPVEHWMSDLANQMQTTLAVSLTQAVQEFSKSSELNIFKFSSQITCLAWSILFCRDVERSLASAGAQGIVTLKQKLQGQLQALTSHPKGDLLQQANLKSLILDVIHHIDVLDQLQESRTARVSDWYWYKQLRFYLQDDKAGGGGQTRRTCFGKMLESQQMYTFEYQGSPLRLVHTPLTDKCYLTLMHGMHLGYGGNPYGPAGTGKTESVKALGAALGRQVLVFNCDEGIDFQSMGRIFIGLVRCGAWGCFDEFNRLLEEQLSAVSQQIQVIQAAIKNRDKTLELLSREVEVNHTAGIFVTLNPAGKGYGGRSKLPDNLKQLFRPVAMSVPDNELIAEVLLFAEGFLSAKRLGKKIVTLFLLSKQLLSPQQHYDWGLRALKTILTVSGQLLQASVRERQQSDGGRLSEEKESVLLIKATRINTMSKLTFADARLFEGLLADMFPTLSVSDIEYPELKDTVMAVMSEQGIVPIAGQVTKILQLHEASRQRMGVIIVGPSGCGKSLIWKTLHQAYIKMSKGLRVHVINPKSMPRAQLLGSMDPDTREWSDGVLTASARQVIKEPPDVHSWIVMDGDVDPEWVESLNSVLDDNHLLTLPNGERISFGDNVHFLFETHDLRFASPATISRCGMLFLSEEDVDLKCLIHSWILKQPEDHQSKLESWFDELFYQALQWIYDRGQPFAVETTRVGMVRNALSHLPDRTTTASDIRDADDAGGKQPAEQPTISRTDFVMALLRGLGGNLFLDKRAEFAVQLFSWSGERPPDTSDPLNCWANPHTKRLQRFDPSSLRSSITLDALKAAQLHSLPPLVPNTWCLQEMEIFRTWLFRGDPLLLAGPEGSGKNLLIRYALTDLQKQQVGSVHVATLHCNAQTSSTHVLQKLRQVCTVSTGTQGRVYRPKDCQRVVLYLKDVNLPKPDMYATSQVIAFLQQCVTHHGFYDEDLEFVHLDHIQIVASMAPASTLGRYPLSTRFTANVRLAAVSYPSNEELKQVFSTLCGAALGVSADMADRLAGAMISLYAAVRAQFTVDDQPHYLFTPRDLTRWLLGLMRYDDVNSKAAGGDGSTLLHAWAYEGRRIFRDRINGVDGQARFDSLLSQVVRGSFPTAAGEEGGLYTSLLTTGADGHPTGELTAVPQKDFRELIKRGLIAYEREVKERPLILFDEMLHHLANMDRAASAPGSSLLLVGRSGIGRRALASLLAYLHRVRLVTPAVTRDYSNREFRRDLKAVLQSAGVEGERIIFFMEDHQFLQPSFLELLNSLISAGEIPGLWTPEELDPILGSIKDEYAASSGQARTLFDFFVGRIRAKLCIVLSMDPTHPHFLLSCAANPALYAHTTLLWVDDWSADAQRLICQIVLGGGGGGTATAARQEEGVSKGKGKGVVIKLLMDIHGSQVASGAAQPRQLLTLLKAYQGVFQAKDNSQHGQASHLQKGLNKLQEVSRTVGELQDQAHKKEIELAEQQKRAQEALHNITQAMQAAAERRQEVEKLEKETQQDEKHNLEEKGKIEEQLSTIQPLIDQAKKAVGSISPSQLNEIKSLKMPPEPIHDVLSGVLRLMGSYDCSWASMKRFLGERGIITRILNFDARDILPEIRADVERLLAEKANSFEHSVIYRTSVAAAPLASWVVANVRYSAVLEKVAPMEWQLDTASRSLERARKRVVECKEELESIDQQVIELKNEFANRTKEAERLKVDLEHAQKTLEKAQALLSKLSGEKERWDRQVRELDRAGHLLPLNAALAAGYCTYLGPQPEDRRLKCKQHWEELAKDAGGKAGGFQQFDFLRFMSTESELLTYKGEGLPSDQLSMENGLVILNSSTTMWPFIVDPNTQAVVWLQHRLGSKGTETVLLQDAKFITTLELSVRFGKTLVVQEADTVEPFLFPLLRRDLTNQGPRKVVQVGEKTIDYNDGFQLYLCTRNAASAKALPPNAASLVTFVNFSTTRAGLEGQLLGVTIQHEQPQLEERKSQLLQKEEHLKLQLADLEKQLLQELADSSGAILENQSLISSLNETKAKSQTIAEALEESHNLQMSLDEQREVYRPLAVLGSRFFILLKDLSRLDHMYQFSLSSFIGLFKKALDRGTRKEGSAAAELLRLLGDQLKVLVLNYVSRSLFKKDRLTFGLHIVRGLHADLFLDNDADWSLFQGVTLPAAAAAAAGGRGGGEPAALSWVPQERQDALMRLRGVFSTSKGGEEVWGLSDEGMWGAWMTSDKPEEKFPQQVLARMTPFSRVLLIQALRPDRLESALHRFICESLGLRSISPAPLSLPRLYAEESGPAQPILFVTTPGADPSRELEDFAKAYRADDGSKVELKSLAMGGGQNQDAIDLLREAARQGWWVCLKNLHLVTPWLPLLEKELKTLAALPPHPHFRCWLTTEPHLRFPPILLESSLKITYEAPPGIKKNLLRTLEAWNDPYFGKGEQLLRAQLLFVCAHFHAVVQERRSFIPQGWTKFYEFSSADLQSACETVIGLVEASAAAAAGGGQGAAIDWPTIRGVFEFAVYGSRVDNDFDLRLVFEYLQIFFRPDVLDARRGGQGATGGPIPVPPFPLPQSVRLSDYRKGVEGLADHDAPNAFGLPANVDRAVQRVNSEAVIHSLKQIEAGAVAGELDVGSLHLKGMGQQLHPFFATWEGATQPLALKKGGGAQDLPAAASASADLPPVESFVLNDTHQAMELVHKVDGALRAMQRVVSGAALLTPTILREAQHLLRGSVPESWTLTWPAAPSSPIPFLNELARKAHLLKSVYSPRATEGSILRQPVNLADFLHPEVFLNALRQQTARLSGQAVDSLRLFTSFGPLSMQGAVSVEGLYLEGCSFNPSSALLESSSRDAPQLTRLPPLSMGWVPASSSADERPSSRPPSAPPGGGAKTTVSMPVYVSLSREFFLCAVDMPTDSRQHRILNSCAVFLSEH</sequence>
<dbReference type="EMBL" id="CDMY01000466">
    <property type="protein sequence ID" value="CEM15592.1"/>
    <property type="molecule type" value="Genomic_DNA"/>
</dbReference>
<dbReference type="OMA" id="WCKERVS"/>
<feature type="region of interest" description="Disordered" evidence="20">
    <location>
        <begin position="4365"/>
        <end position="4390"/>
    </location>
</feature>
<dbReference type="Gene3D" id="3.20.180.20">
    <property type="entry name" value="Dynein heavy chain, N-terminal domain 2"/>
    <property type="match status" value="1"/>
</dbReference>
<dbReference type="Pfam" id="PF18198">
    <property type="entry name" value="AAA_lid_11"/>
    <property type="match status" value="1"/>
</dbReference>
<dbReference type="SMART" id="SM00382">
    <property type="entry name" value="AAA"/>
    <property type="match status" value="3"/>
</dbReference>
<dbReference type="Gene3D" id="1.20.58.1120">
    <property type="match status" value="1"/>
</dbReference>
<feature type="domain" description="AAA+ ATPase" evidence="21">
    <location>
        <begin position="2018"/>
        <end position="2267"/>
    </location>
</feature>
<comment type="subcellular location">
    <subcellularLocation>
        <location evidence="2">Cell projection</location>
        <location evidence="2">Cilium membrane</location>
        <topology evidence="2">Peripheral membrane protein</topology>
        <orientation evidence="2">Cytoplasmic side</orientation>
    </subcellularLocation>
    <subcellularLocation>
        <location evidence="1">Cytoplasm</location>
        <location evidence="1">Cytoskeleton</location>
    </subcellularLocation>
</comment>
<keyword evidence="9" id="KW-0970">Cilium biogenesis/degradation</keyword>
<dbReference type="Pfam" id="PF12775">
    <property type="entry name" value="AAA_7"/>
    <property type="match status" value="1"/>
</dbReference>
<dbReference type="Pfam" id="PF08393">
    <property type="entry name" value="DHC_N2"/>
    <property type="match status" value="1"/>
</dbReference>
<dbReference type="InterPro" id="IPR043157">
    <property type="entry name" value="Dynein_AAA1S"/>
</dbReference>
<evidence type="ECO:0000256" key="14">
    <source>
        <dbReference type="ARBA" id="ARBA00023136"/>
    </source>
</evidence>
<dbReference type="Pfam" id="PF12780">
    <property type="entry name" value="AAA_8"/>
    <property type="match status" value="1"/>
</dbReference>
<keyword evidence="5" id="KW-1003">Cell membrane</keyword>
<evidence type="ECO:0000256" key="3">
    <source>
        <dbReference type="ARBA" id="ARBA00008887"/>
    </source>
</evidence>
<dbReference type="InterPro" id="IPR049400">
    <property type="entry name" value="DYNC2H1_AAA_dom"/>
</dbReference>
<evidence type="ECO:0000256" key="16">
    <source>
        <dbReference type="ARBA" id="ARBA00023212"/>
    </source>
</evidence>
<feature type="region of interest" description="Disordered" evidence="20">
    <location>
        <begin position="2231"/>
        <end position="2251"/>
    </location>
</feature>
<dbReference type="InterPro" id="IPR026983">
    <property type="entry name" value="DHC"/>
</dbReference>
<dbReference type="GO" id="GO:0060170">
    <property type="term" value="C:ciliary membrane"/>
    <property type="evidence" value="ECO:0007669"/>
    <property type="project" value="UniProtKB-SubCell"/>
</dbReference>
<keyword evidence="14" id="KW-0472">Membrane</keyword>
<dbReference type="Pfam" id="PF08385">
    <property type="entry name" value="DHC_N1"/>
    <property type="match status" value="1"/>
</dbReference>
<evidence type="ECO:0000256" key="12">
    <source>
        <dbReference type="ARBA" id="ARBA00023054"/>
    </source>
</evidence>
<dbReference type="InterPro" id="IPR043160">
    <property type="entry name" value="Dynein_C_barrel"/>
</dbReference>
<evidence type="ECO:0000256" key="8">
    <source>
        <dbReference type="ARBA" id="ARBA00022741"/>
    </source>
</evidence>
<evidence type="ECO:0000256" key="11">
    <source>
        <dbReference type="ARBA" id="ARBA00023017"/>
    </source>
</evidence>
<name>A0A0G4FP44_VITBC</name>
<dbReference type="FunFam" id="3.40.50.300:FF:000706">
    <property type="entry name" value="Cytoplasmic dynein 2 heavy chain 1"/>
    <property type="match status" value="1"/>
</dbReference>
<dbReference type="GO" id="GO:0005524">
    <property type="term" value="F:ATP binding"/>
    <property type="evidence" value="ECO:0007669"/>
    <property type="project" value="UniProtKB-KW"/>
</dbReference>
<dbReference type="Pfam" id="PF12774">
    <property type="entry name" value="AAA_6"/>
    <property type="match status" value="1"/>
</dbReference>
<evidence type="ECO:0000256" key="20">
    <source>
        <dbReference type="SAM" id="MobiDB-lite"/>
    </source>
</evidence>
<keyword evidence="23" id="KW-1185">Reference proteome</keyword>
<evidence type="ECO:0000256" key="5">
    <source>
        <dbReference type="ARBA" id="ARBA00022475"/>
    </source>
</evidence>
<dbReference type="Gene3D" id="3.40.50.300">
    <property type="entry name" value="P-loop containing nucleotide triphosphate hydrolases"/>
    <property type="match status" value="5"/>
</dbReference>
<evidence type="ECO:0000256" key="6">
    <source>
        <dbReference type="ARBA" id="ARBA00022490"/>
    </source>
</evidence>
<keyword evidence="11" id="KW-0243">Dynein</keyword>
<dbReference type="InterPro" id="IPR042222">
    <property type="entry name" value="Dynein_2_N"/>
</dbReference>
<dbReference type="OrthoDB" id="419419at2759"/>
<evidence type="ECO:0000256" key="4">
    <source>
        <dbReference type="ARBA" id="ARBA00022473"/>
    </source>
</evidence>
<dbReference type="Proteomes" id="UP000041254">
    <property type="component" value="Unassembled WGS sequence"/>
</dbReference>
<dbReference type="Gene3D" id="6.10.140.1060">
    <property type="match status" value="1"/>
</dbReference>
<dbReference type="GO" id="GO:0030286">
    <property type="term" value="C:dynein complex"/>
    <property type="evidence" value="ECO:0007669"/>
    <property type="project" value="UniProtKB-KW"/>
</dbReference>
<keyword evidence="10" id="KW-0067">ATP-binding</keyword>
<keyword evidence="12 19" id="KW-0175">Coiled coil</keyword>
<dbReference type="InterPro" id="IPR041228">
    <property type="entry name" value="Dynein_C"/>
</dbReference>
<dbReference type="Gene3D" id="1.10.8.720">
    <property type="entry name" value="Region D6 of dynein motor"/>
    <property type="match status" value="1"/>
</dbReference>
<dbReference type="Pfam" id="PF18199">
    <property type="entry name" value="Dynein_C"/>
    <property type="match status" value="1"/>
</dbReference>
<protein>
    <recommendedName>
        <fullName evidence="18">Cytoplasmic dynein 2 heavy chain 1</fullName>
    </recommendedName>
</protein>
<comment type="similarity">
    <text evidence="3">Belongs to the dynein heavy chain family.</text>
</comment>
<evidence type="ECO:0000256" key="2">
    <source>
        <dbReference type="ARBA" id="ARBA00004522"/>
    </source>
</evidence>
<dbReference type="FunFam" id="3.40.50.300:FF:000071">
    <property type="entry name" value="Cytoplasmic dynein heavy chain 1"/>
    <property type="match status" value="1"/>
</dbReference>
<dbReference type="InterPro" id="IPR013594">
    <property type="entry name" value="Dynein_heavy_tail"/>
</dbReference>
<keyword evidence="15" id="KW-0505">Motor protein</keyword>
<evidence type="ECO:0000313" key="22">
    <source>
        <dbReference type="EMBL" id="CEM15592.1"/>
    </source>
</evidence>
<proteinExistence type="inferred from homology"/>
<evidence type="ECO:0000256" key="10">
    <source>
        <dbReference type="ARBA" id="ARBA00022840"/>
    </source>
</evidence>
<dbReference type="InterPro" id="IPR042228">
    <property type="entry name" value="Dynein_linker_3"/>
</dbReference>
<dbReference type="Gene3D" id="1.10.8.1220">
    <property type="match status" value="1"/>
</dbReference>
<dbReference type="InterPro" id="IPR027417">
    <property type="entry name" value="P-loop_NTPase"/>
</dbReference>